<dbReference type="Pfam" id="PF00135">
    <property type="entry name" value="COesterase"/>
    <property type="match status" value="1"/>
</dbReference>
<evidence type="ECO:0000256" key="2">
    <source>
        <dbReference type="ARBA" id="ARBA00010515"/>
    </source>
</evidence>
<gene>
    <name evidence="6" type="ORF">GCM10008942_13600</name>
</gene>
<protein>
    <recommendedName>
        <fullName evidence="4">Carboxylic ester hydrolase</fullName>
        <ecNumber evidence="4">3.1.1.-</ecNumber>
    </recommendedName>
</protein>
<name>A0ABN1EHR0_9PROT</name>
<dbReference type="RefSeq" id="WP_166933210.1">
    <property type="nucleotide sequence ID" value="NZ_BAAADD010000003.1"/>
</dbReference>
<dbReference type="Proteomes" id="UP001499951">
    <property type="component" value="Unassembled WGS sequence"/>
</dbReference>
<dbReference type="PANTHER" id="PTHR43142:SF1">
    <property type="entry name" value="CARBOXYLIC ESTER HYDROLASE"/>
    <property type="match status" value="1"/>
</dbReference>
<dbReference type="SUPFAM" id="SSF53474">
    <property type="entry name" value="alpha/beta-Hydrolases"/>
    <property type="match status" value="1"/>
</dbReference>
<dbReference type="EMBL" id="BAAADD010000003">
    <property type="protein sequence ID" value="GAA0566440.1"/>
    <property type="molecule type" value="Genomic_DNA"/>
</dbReference>
<organism evidence="6 7">
    <name type="scientific">Rhizomicrobium electricum</name>
    <dbReference type="NCBI Taxonomy" id="480070"/>
    <lineage>
        <taxon>Bacteria</taxon>
        <taxon>Pseudomonadati</taxon>
        <taxon>Pseudomonadota</taxon>
        <taxon>Alphaproteobacteria</taxon>
        <taxon>Micropepsales</taxon>
        <taxon>Micropepsaceae</taxon>
        <taxon>Rhizomicrobium</taxon>
    </lineage>
</organism>
<proteinExistence type="inferred from homology"/>
<evidence type="ECO:0000313" key="6">
    <source>
        <dbReference type="EMBL" id="GAA0566440.1"/>
    </source>
</evidence>
<comment type="caution">
    <text evidence="6">The sequence shown here is derived from an EMBL/GenBank/DDBJ whole genome shotgun (WGS) entry which is preliminary data.</text>
</comment>
<comment type="similarity">
    <text evidence="1 4">Belongs to the type-B carboxylesterase/lipase family.</text>
</comment>
<evidence type="ECO:0000259" key="5">
    <source>
        <dbReference type="Pfam" id="PF00135"/>
    </source>
</evidence>
<keyword evidence="3 4" id="KW-0378">Hydrolase</keyword>
<evidence type="ECO:0000256" key="4">
    <source>
        <dbReference type="RuleBase" id="RU361235"/>
    </source>
</evidence>
<dbReference type="PANTHER" id="PTHR43142">
    <property type="entry name" value="CARBOXYLIC ESTER HYDROLASE"/>
    <property type="match status" value="1"/>
</dbReference>
<keyword evidence="7" id="KW-1185">Reference proteome</keyword>
<comment type="similarity">
    <text evidence="2">Belongs to the 'GDXG' lipolytic enzyme family.</text>
</comment>
<reference evidence="6 7" key="1">
    <citation type="journal article" date="2019" name="Int. J. Syst. Evol. Microbiol.">
        <title>The Global Catalogue of Microorganisms (GCM) 10K type strain sequencing project: providing services to taxonomists for standard genome sequencing and annotation.</title>
        <authorList>
            <consortium name="The Broad Institute Genomics Platform"/>
            <consortium name="The Broad Institute Genome Sequencing Center for Infectious Disease"/>
            <person name="Wu L."/>
            <person name="Ma J."/>
        </authorList>
    </citation>
    <scope>NUCLEOTIDE SEQUENCE [LARGE SCALE GENOMIC DNA]</scope>
    <source>
        <strain evidence="6 7">JCM 15089</strain>
    </source>
</reference>
<dbReference type="InterPro" id="IPR029058">
    <property type="entry name" value="AB_hydrolase_fold"/>
</dbReference>
<sequence length="523" mass="56430">MTTVSNRRKVLGGLVGIGGLANSAAATLAATHRTLPRAKTNSGLVEGNTENGIYGFKGIPYGADTRLTRFQPPVPAKTWRGVRKAIAYGPASPQGSNEPNQSENCLFLNVWTPALRDGGRRPVMFYIHGGAYSNGSGSAAIYDGTNLCKRGNVVVVTINHRLNAFGYLSLGMLDDRYADSGNVGQLDIILALNWVKENIAEFGGDPNCVMVFGQSGGGAKIATMMAMPGAKGLFHRAVSMSGQQITASGPLNARKRAEVYLKALGVAKIDDLKTLDTAKLVAALGATDPVIGSGGVYFGPVLDFKNLTRHPFYPDAPAQSAAIPMMIGNTHDETRAFISDPGVYKLSWEELPERLARNLRVDILPSFVIDQYKAWYTGISPTDLFFLATTAGRSWRAAIVEDELRAAAGTPAFAYQLDFPCPDDKRRAMHTTDIPLAFDNTDKEGAVTGNGEAARKMAAILSETFIAFARTGRPDNALIPTWTPYSLAGRETMVFDLPPHLENDPRGRERKLFEKVPFIQQGT</sequence>
<evidence type="ECO:0000256" key="1">
    <source>
        <dbReference type="ARBA" id="ARBA00005964"/>
    </source>
</evidence>
<dbReference type="Gene3D" id="3.40.50.1820">
    <property type="entry name" value="alpha/beta hydrolase"/>
    <property type="match status" value="1"/>
</dbReference>
<dbReference type="InterPro" id="IPR019826">
    <property type="entry name" value="Carboxylesterase_B_AS"/>
</dbReference>
<dbReference type="EC" id="3.1.1.-" evidence="4"/>
<evidence type="ECO:0000256" key="3">
    <source>
        <dbReference type="ARBA" id="ARBA00022801"/>
    </source>
</evidence>
<evidence type="ECO:0000313" key="7">
    <source>
        <dbReference type="Proteomes" id="UP001499951"/>
    </source>
</evidence>
<dbReference type="InterPro" id="IPR002018">
    <property type="entry name" value="CarbesteraseB"/>
</dbReference>
<accession>A0ABN1EHR0</accession>
<dbReference type="PROSITE" id="PS01173">
    <property type="entry name" value="LIPASE_GDXG_HIS"/>
    <property type="match status" value="1"/>
</dbReference>
<dbReference type="PROSITE" id="PS00122">
    <property type="entry name" value="CARBOXYLESTERASE_B_1"/>
    <property type="match status" value="1"/>
</dbReference>
<dbReference type="InterPro" id="IPR002168">
    <property type="entry name" value="Lipase_GDXG_HIS_AS"/>
</dbReference>
<feature type="domain" description="Carboxylesterase type B" evidence="5">
    <location>
        <begin position="37"/>
        <end position="499"/>
    </location>
</feature>